<dbReference type="EMBL" id="FR824224">
    <property type="protein sequence ID" value="CCA23083.1"/>
    <property type="molecule type" value="Genomic_DNA"/>
</dbReference>
<dbReference type="EMBL" id="FR824120">
    <property type="protein sequence ID" value="CCA19651.1"/>
    <property type="molecule type" value="Genomic_DNA"/>
</dbReference>
<sequence>MVTECISDVLVVDNVLDSPLSRGDKNSELFVARNVSSQNVFHQAESHSQHALPYKRSVNFHLPLYRNTNKKVSPSMNLLSIAPRHFRLLQIYSCLR</sequence>
<reference evidence="1" key="2">
    <citation type="submission" date="2011-02" db="EMBL/GenBank/DDBJ databases">
        <authorList>
            <person name="MacLean D."/>
        </authorList>
    </citation>
    <scope>NUCLEOTIDE SEQUENCE</scope>
</reference>
<evidence type="ECO:0000313" key="1">
    <source>
        <dbReference type="EMBL" id="CCA19651.1"/>
    </source>
</evidence>
<protein>
    <submittedName>
        <fullName evidence="2">AlNc14C179G8187 protein</fullName>
    </submittedName>
    <submittedName>
        <fullName evidence="1">AlNc14C75G5069 protein</fullName>
    </submittedName>
</protein>
<name>F0WEL9_9STRA</name>
<organism evidence="1">
    <name type="scientific">Albugo laibachii Nc14</name>
    <dbReference type="NCBI Taxonomy" id="890382"/>
    <lineage>
        <taxon>Eukaryota</taxon>
        <taxon>Sar</taxon>
        <taxon>Stramenopiles</taxon>
        <taxon>Oomycota</taxon>
        <taxon>Peronosporomycetes</taxon>
        <taxon>Albuginales</taxon>
        <taxon>Albuginaceae</taxon>
        <taxon>Albugo</taxon>
    </lineage>
</organism>
<gene>
    <name evidence="1" type="primary">AlNc14C75G5069</name>
    <name evidence="2" type="synonym">AlNc14C179G8187</name>
    <name evidence="1" type="ORF">ALNC14_057940</name>
    <name evidence="2" type="ORF">ALNC14_092260</name>
</gene>
<reference evidence="1" key="1">
    <citation type="journal article" date="2011" name="PLoS Biol.">
        <title>Gene gain and loss during evolution of obligate parasitism in the white rust pathogen of Arabidopsis thaliana.</title>
        <authorList>
            <person name="Kemen E."/>
            <person name="Gardiner A."/>
            <person name="Schultz-Larsen T."/>
            <person name="Kemen A.C."/>
            <person name="Balmuth A.L."/>
            <person name="Robert-Seilaniantz A."/>
            <person name="Bailey K."/>
            <person name="Holub E."/>
            <person name="Studholme D.J."/>
            <person name="Maclean D."/>
            <person name="Jones J.D."/>
        </authorList>
    </citation>
    <scope>NUCLEOTIDE SEQUENCE</scope>
</reference>
<accession>F0WEL9</accession>
<evidence type="ECO:0000313" key="2">
    <source>
        <dbReference type="EMBL" id="CCA23083.1"/>
    </source>
</evidence>
<proteinExistence type="predicted"/>
<dbReference type="HOGENOM" id="CLU_2364006_0_0_1"/>
<dbReference type="AlphaFoldDB" id="F0WEL9"/>